<dbReference type="SMART" id="SM01381">
    <property type="entry name" value="7TM_GPCR_Srsx"/>
    <property type="match status" value="1"/>
</dbReference>
<evidence type="ECO:0000256" key="5">
    <source>
        <dbReference type="ARBA" id="ARBA00023040"/>
    </source>
</evidence>
<evidence type="ECO:0000256" key="7">
    <source>
        <dbReference type="ARBA" id="ARBA00023170"/>
    </source>
</evidence>
<dbReference type="Proteomes" id="UP000275408">
    <property type="component" value="Unassembled WGS sequence"/>
</dbReference>
<evidence type="ECO:0000256" key="10">
    <source>
        <dbReference type="SAM" id="Phobius"/>
    </source>
</evidence>
<dbReference type="SUPFAM" id="SSF81321">
    <property type="entry name" value="Family A G protein-coupled receptor-like"/>
    <property type="match status" value="1"/>
</dbReference>
<keyword evidence="5" id="KW-0297">G-protein coupled receptor</keyword>
<dbReference type="Gene3D" id="1.20.1070.10">
    <property type="entry name" value="Rhodopsin 7-helix transmembrane proteins"/>
    <property type="match status" value="1"/>
</dbReference>
<evidence type="ECO:0000313" key="13">
    <source>
        <dbReference type="Proteomes" id="UP000275408"/>
    </source>
</evidence>
<feature type="transmembrane region" description="Helical" evidence="10">
    <location>
        <begin position="47"/>
        <end position="69"/>
    </location>
</feature>
<evidence type="ECO:0000259" key="11">
    <source>
        <dbReference type="PROSITE" id="PS50262"/>
    </source>
</evidence>
<dbReference type="InterPro" id="IPR000276">
    <property type="entry name" value="GPCR_Rhodpsn"/>
</dbReference>
<dbReference type="PANTHER" id="PTHR24246">
    <property type="entry name" value="OLFACTORY RECEPTOR AND ADENOSINE RECEPTOR"/>
    <property type="match status" value="1"/>
</dbReference>
<evidence type="ECO:0000256" key="2">
    <source>
        <dbReference type="ARBA" id="ARBA00022475"/>
    </source>
</evidence>
<feature type="domain" description="G-protein coupled receptors family 1 profile" evidence="11">
    <location>
        <begin position="26"/>
        <end position="266"/>
    </location>
</feature>
<feature type="transmembrane region" description="Helical" evidence="10">
    <location>
        <begin position="12"/>
        <end position="35"/>
    </location>
</feature>
<evidence type="ECO:0000313" key="12">
    <source>
        <dbReference type="EMBL" id="RMX56554.1"/>
    </source>
</evidence>
<feature type="transmembrane region" description="Helical" evidence="10">
    <location>
        <begin position="159"/>
        <end position="182"/>
    </location>
</feature>
<evidence type="ECO:0000256" key="8">
    <source>
        <dbReference type="ARBA" id="ARBA00023180"/>
    </source>
</evidence>
<dbReference type="InterPro" id="IPR017452">
    <property type="entry name" value="GPCR_Rhodpsn_7TM"/>
</dbReference>
<feature type="transmembrane region" description="Helical" evidence="10">
    <location>
        <begin position="89"/>
        <end position="107"/>
    </location>
</feature>
<dbReference type="GO" id="GO:0005886">
    <property type="term" value="C:plasma membrane"/>
    <property type="evidence" value="ECO:0007669"/>
    <property type="project" value="UniProtKB-SubCell"/>
</dbReference>
<keyword evidence="2" id="KW-1003">Cell membrane</keyword>
<comment type="subcellular location">
    <subcellularLocation>
        <location evidence="1">Cell membrane</location>
        <topology evidence="1">Multi-pass membrane protein</topology>
    </subcellularLocation>
</comment>
<reference evidence="12 13" key="1">
    <citation type="journal article" date="2018" name="Sci. Rep.">
        <title>Comparative analysis of the Pocillopora damicornis genome highlights role of immune system in coral evolution.</title>
        <authorList>
            <person name="Cunning R."/>
            <person name="Bay R.A."/>
            <person name="Gillette P."/>
            <person name="Baker A.C."/>
            <person name="Traylor-Knowles N."/>
        </authorList>
    </citation>
    <scope>NUCLEOTIDE SEQUENCE [LARGE SCALE GENOMIC DNA]</scope>
    <source>
        <strain evidence="12">RSMAS</strain>
        <tissue evidence="12">Whole animal</tissue>
    </source>
</reference>
<dbReference type="PRINTS" id="PR00237">
    <property type="entry name" value="GPCRRHODOPSN"/>
</dbReference>
<comment type="caution">
    <text evidence="12">The sequence shown here is derived from an EMBL/GenBank/DDBJ whole genome shotgun (WGS) entry which is preliminary data.</text>
</comment>
<protein>
    <recommendedName>
        <fullName evidence="11">G-protein coupled receptors family 1 profile domain-containing protein</fullName>
    </recommendedName>
</protein>
<accession>A0A3M6USK2</accession>
<evidence type="ECO:0000256" key="1">
    <source>
        <dbReference type="ARBA" id="ARBA00004651"/>
    </source>
</evidence>
<dbReference type="AlphaFoldDB" id="A0A3M6USK2"/>
<keyword evidence="4 10" id="KW-1133">Transmembrane helix</keyword>
<name>A0A3M6USK2_POCDA</name>
<keyword evidence="8" id="KW-0325">Glycoprotein</keyword>
<feature type="transmembrane region" description="Helical" evidence="10">
    <location>
        <begin position="127"/>
        <end position="147"/>
    </location>
</feature>
<dbReference type="Pfam" id="PF00001">
    <property type="entry name" value="7tm_1"/>
    <property type="match status" value="1"/>
</dbReference>
<keyword evidence="13" id="KW-1185">Reference proteome</keyword>
<dbReference type="STRING" id="46731.A0A3M6USK2"/>
<evidence type="ECO:0000256" key="4">
    <source>
        <dbReference type="ARBA" id="ARBA00022989"/>
    </source>
</evidence>
<keyword evidence="7" id="KW-0675">Receptor</keyword>
<gene>
    <name evidence="12" type="ORF">pdam_00007224</name>
</gene>
<dbReference type="PROSITE" id="PS50262">
    <property type="entry name" value="G_PROTEIN_RECEP_F1_2"/>
    <property type="match status" value="1"/>
</dbReference>
<proteinExistence type="predicted"/>
<feature type="transmembrane region" description="Helical" evidence="10">
    <location>
        <begin position="208"/>
        <end position="229"/>
    </location>
</feature>
<dbReference type="GO" id="GO:0004930">
    <property type="term" value="F:G protein-coupled receptor activity"/>
    <property type="evidence" value="ECO:0007669"/>
    <property type="project" value="UniProtKB-KW"/>
</dbReference>
<evidence type="ECO:0000256" key="3">
    <source>
        <dbReference type="ARBA" id="ARBA00022692"/>
    </source>
</evidence>
<dbReference type="OrthoDB" id="284782at2759"/>
<evidence type="ECO:0000256" key="6">
    <source>
        <dbReference type="ARBA" id="ARBA00023136"/>
    </source>
</evidence>
<dbReference type="PANTHER" id="PTHR24246:SF27">
    <property type="entry name" value="ADENOSINE RECEPTOR, ISOFORM A"/>
    <property type="match status" value="1"/>
</dbReference>
<evidence type="ECO:0000256" key="9">
    <source>
        <dbReference type="ARBA" id="ARBA00023224"/>
    </source>
</evidence>
<keyword evidence="9" id="KW-0807">Transducer</keyword>
<organism evidence="12 13">
    <name type="scientific">Pocillopora damicornis</name>
    <name type="common">Cauliflower coral</name>
    <name type="synonym">Millepora damicornis</name>
    <dbReference type="NCBI Taxonomy" id="46731"/>
    <lineage>
        <taxon>Eukaryota</taxon>
        <taxon>Metazoa</taxon>
        <taxon>Cnidaria</taxon>
        <taxon>Anthozoa</taxon>
        <taxon>Hexacorallia</taxon>
        <taxon>Scleractinia</taxon>
        <taxon>Astrocoeniina</taxon>
        <taxon>Pocilloporidae</taxon>
        <taxon>Pocillopora</taxon>
    </lineage>
</organism>
<dbReference type="EMBL" id="RCHS01000828">
    <property type="protein sequence ID" value="RMX56554.1"/>
    <property type="molecule type" value="Genomic_DNA"/>
</dbReference>
<keyword evidence="6 10" id="KW-0472">Membrane</keyword>
<keyword evidence="3 10" id="KW-0812">Transmembrane</keyword>
<sequence>MSTSTAPERVSWTVLFSSLALFTIVGNFLSIAVFLNNSRLRRMRTSLLLINLAIADLLVGSVAVPMYMVFQWPESAIARDFTFITSYDAIDLLTGFASIFSLSAIGLERMFSVFSPHRHRATGKVPYYAAVMVCWLLSSLQVLLRILKAHKIVELTVFFYNMMFALSFAFVVMLVTYTAVWYKVRARQLELSDRGRSSRLSVERERRLILTLAIVTGFFLVTWLPFHLLNISLFFCVQCRQQTAINFIHAIKLLHYSNSFVNLIIYSCRFPDFRRTLCQFFGKTRRVDPDTQSNVLGHMSFLNTNNRSPPVEMDEGIPISSYSARIQSSGHC</sequence>